<keyword evidence="1" id="KW-0472">Membrane</keyword>
<name>A0A1G5XP60_9EURY</name>
<keyword evidence="3" id="KW-1185">Reference proteome</keyword>
<gene>
    <name evidence="2" type="ORF">SAMN02910315_02392</name>
</gene>
<evidence type="ECO:0000256" key="1">
    <source>
        <dbReference type="SAM" id="Phobius"/>
    </source>
</evidence>
<sequence>MGGWAGCQYNETANNIRANSTGHAAGNPNHNLTAHAATNTTNATAPSTLSATGNPILLLLGICAVLGGYTVFKRKN</sequence>
<evidence type="ECO:0000313" key="2">
    <source>
        <dbReference type="EMBL" id="SDA72112.1"/>
    </source>
</evidence>
<dbReference type="EMBL" id="FMXB01000032">
    <property type="protein sequence ID" value="SDA72112.1"/>
    <property type="molecule type" value="Genomic_DNA"/>
</dbReference>
<proteinExistence type="predicted"/>
<feature type="transmembrane region" description="Helical" evidence="1">
    <location>
        <begin position="56"/>
        <end position="72"/>
    </location>
</feature>
<dbReference type="AlphaFoldDB" id="A0A1G5XP60"/>
<protein>
    <submittedName>
        <fullName evidence="2">LPXTG-motif cell wall anchor domain-containing protein</fullName>
    </submittedName>
</protein>
<dbReference type="RefSeq" id="WP_149732859.1">
    <property type="nucleotide sequence ID" value="NZ_FMXB01000032.1"/>
</dbReference>
<organism evidence="2 3">
    <name type="scientific">Methanobrevibacter millerae</name>
    <dbReference type="NCBI Taxonomy" id="230361"/>
    <lineage>
        <taxon>Archaea</taxon>
        <taxon>Methanobacteriati</taxon>
        <taxon>Methanobacteriota</taxon>
        <taxon>Methanomada group</taxon>
        <taxon>Methanobacteria</taxon>
        <taxon>Methanobacteriales</taxon>
        <taxon>Methanobacteriaceae</taxon>
        <taxon>Methanobrevibacter</taxon>
    </lineage>
</organism>
<keyword evidence="1" id="KW-0812">Transmembrane</keyword>
<evidence type="ECO:0000313" key="3">
    <source>
        <dbReference type="Proteomes" id="UP000323439"/>
    </source>
</evidence>
<keyword evidence="1" id="KW-1133">Transmembrane helix</keyword>
<accession>A0A1G5XP60</accession>
<dbReference type="Proteomes" id="UP000323439">
    <property type="component" value="Unassembled WGS sequence"/>
</dbReference>
<reference evidence="2 3" key="1">
    <citation type="submission" date="2016-10" db="EMBL/GenBank/DDBJ databases">
        <authorList>
            <person name="Varghese N."/>
            <person name="Submissions S."/>
        </authorList>
    </citation>
    <scope>NUCLEOTIDE SEQUENCE [LARGE SCALE GENOMIC DNA]</scope>
    <source>
        <strain evidence="2 3">DSM 16643</strain>
    </source>
</reference>